<dbReference type="EMBL" id="CADCTN010000100">
    <property type="protein sequence ID" value="CAA9239060.1"/>
    <property type="molecule type" value="Genomic_DNA"/>
</dbReference>
<feature type="region of interest" description="Disordered" evidence="1">
    <location>
        <begin position="127"/>
        <end position="193"/>
    </location>
</feature>
<gene>
    <name evidence="2" type="ORF">AVDCRST_MAG52-1486</name>
</gene>
<evidence type="ECO:0000313" key="2">
    <source>
        <dbReference type="EMBL" id="CAA9239060.1"/>
    </source>
</evidence>
<sequence length="193" mass="20799">DDHPAAERRGRCLLVGRAPVGHRAGGGVGLLRRTPDCSGRRHARSVAGERAADRVPAGRAARGLRLVRQGVHRPGVGASAAFPWPWLRPWRRAEAGRPVVDPARAAARPFGPGPAVARPYGLRPAAPAAVHEQARGTAAHGRAPRGQHRRDDLRRAPDHRRLPPDRPRRRPRRDGHARTPGAVLLPLGTRAGL</sequence>
<protein>
    <submittedName>
        <fullName evidence="2">Uncharacterized protein</fullName>
    </submittedName>
</protein>
<reference evidence="2" key="1">
    <citation type="submission" date="2020-02" db="EMBL/GenBank/DDBJ databases">
        <authorList>
            <person name="Meier V. D."/>
        </authorList>
    </citation>
    <scope>NUCLEOTIDE SEQUENCE</scope>
    <source>
        <strain evidence="2">AVDCRST_MAG52</strain>
    </source>
</reference>
<name>A0A6J4I1U1_9ACTN</name>
<organism evidence="2">
    <name type="scientific">uncultured Blastococcus sp</name>
    <dbReference type="NCBI Taxonomy" id="217144"/>
    <lineage>
        <taxon>Bacteria</taxon>
        <taxon>Bacillati</taxon>
        <taxon>Actinomycetota</taxon>
        <taxon>Actinomycetes</taxon>
        <taxon>Geodermatophilales</taxon>
        <taxon>Geodermatophilaceae</taxon>
        <taxon>Blastococcus</taxon>
        <taxon>environmental samples</taxon>
    </lineage>
</organism>
<evidence type="ECO:0000256" key="1">
    <source>
        <dbReference type="SAM" id="MobiDB-lite"/>
    </source>
</evidence>
<feature type="non-terminal residue" evidence="2">
    <location>
        <position position="1"/>
    </location>
</feature>
<dbReference type="AlphaFoldDB" id="A0A6J4I1U1"/>
<accession>A0A6J4I1U1</accession>
<feature type="compositionally biased region" description="Basic and acidic residues" evidence="1">
    <location>
        <begin position="149"/>
        <end position="166"/>
    </location>
</feature>
<proteinExistence type="predicted"/>
<feature type="non-terminal residue" evidence="2">
    <location>
        <position position="193"/>
    </location>
</feature>